<name>A0ABY9TJX8_9GAMM</name>
<protein>
    <submittedName>
        <fullName evidence="1">Acyloxyacyl hydrolase</fullName>
    </submittedName>
</protein>
<reference evidence="2" key="1">
    <citation type="submission" date="2023-09" db="EMBL/GenBank/DDBJ databases">
        <authorList>
            <person name="Li S."/>
            <person name="Li X."/>
            <person name="Zhang C."/>
            <person name="Zhao Z."/>
        </authorList>
    </citation>
    <scope>NUCLEOTIDE SEQUENCE [LARGE SCALE GENOMIC DNA]</scope>
    <source>
        <strain evidence="2">SQ345</strain>
    </source>
</reference>
<dbReference type="GO" id="GO:0016787">
    <property type="term" value="F:hydrolase activity"/>
    <property type="evidence" value="ECO:0007669"/>
    <property type="project" value="UniProtKB-KW"/>
</dbReference>
<proteinExistence type="predicted"/>
<sequence length="190" mass="20854">MYKHSHHFILVGLFLSFTCCLLTPFLSHSEEMDLVSINMRASVSEETVLGKDAPENFEAYDLSANFALPWKNYSTSGWGLGTNLMASAGILRGSGENALVVSLVPELVLGTEDGRFNLDLGAGGALFSRHRFGKQDFGGPFQFTLTIGVTVPLYKKLKLGYRFLHYSDAGVNGSDTIGADLHMIMLSYRF</sequence>
<accession>A0ABY9TJX8</accession>
<evidence type="ECO:0000313" key="1">
    <source>
        <dbReference type="EMBL" id="WNC69134.1"/>
    </source>
</evidence>
<organism evidence="1 2">
    <name type="scientific">Thalassotalea nanhaiensis</name>
    <dbReference type="NCBI Taxonomy" id="3065648"/>
    <lineage>
        <taxon>Bacteria</taxon>
        <taxon>Pseudomonadati</taxon>
        <taxon>Pseudomonadota</taxon>
        <taxon>Gammaproteobacteria</taxon>
        <taxon>Alteromonadales</taxon>
        <taxon>Colwelliaceae</taxon>
        <taxon>Thalassotalea</taxon>
    </lineage>
</organism>
<dbReference type="EMBL" id="CP134146">
    <property type="protein sequence ID" value="WNC69134.1"/>
    <property type="molecule type" value="Genomic_DNA"/>
</dbReference>
<keyword evidence="1" id="KW-0378">Hydrolase</keyword>
<keyword evidence="2" id="KW-1185">Reference proteome</keyword>
<dbReference type="Pfam" id="PF09411">
    <property type="entry name" value="PagL"/>
    <property type="match status" value="1"/>
</dbReference>
<gene>
    <name evidence="1" type="ORF">RI845_03010</name>
</gene>
<dbReference type="Gene3D" id="2.40.160.20">
    <property type="match status" value="1"/>
</dbReference>
<dbReference type="RefSeq" id="WP_348388278.1">
    <property type="nucleotide sequence ID" value="NZ_CP134146.1"/>
</dbReference>
<evidence type="ECO:0000313" key="2">
    <source>
        <dbReference type="Proteomes" id="UP001248581"/>
    </source>
</evidence>
<dbReference type="InterPro" id="IPR018550">
    <property type="entry name" value="Lipid-A_deacylase-rel"/>
</dbReference>
<dbReference type="Proteomes" id="UP001248581">
    <property type="component" value="Chromosome"/>
</dbReference>